<dbReference type="HAMAP" id="MF_01032">
    <property type="entry name" value="LeuD_type2"/>
    <property type="match status" value="1"/>
</dbReference>
<dbReference type="EC" id="4.2.1.33" evidence="3"/>
<dbReference type="PANTHER" id="PTHR43345">
    <property type="entry name" value="3-ISOPROPYLMALATE DEHYDRATASE SMALL SUBUNIT 2-RELATED-RELATED"/>
    <property type="match status" value="1"/>
</dbReference>
<dbReference type="InterPro" id="IPR011827">
    <property type="entry name" value="LeuD_type2/HacB/DmdB"/>
</dbReference>
<evidence type="ECO:0000259" key="4">
    <source>
        <dbReference type="Pfam" id="PF00694"/>
    </source>
</evidence>
<comment type="caution">
    <text evidence="5">The sequence shown here is derived from an EMBL/GenBank/DDBJ whole genome shotgun (WGS) entry which is preliminary data.</text>
</comment>
<dbReference type="NCBIfam" id="TIGR02087">
    <property type="entry name" value="LEUD_arch"/>
    <property type="match status" value="1"/>
</dbReference>
<comment type="catalytic activity">
    <reaction evidence="3">
        <text>(2R,3S)-3-isopropylmalate = (2S)-2-isopropylmalate</text>
        <dbReference type="Rhea" id="RHEA:32287"/>
        <dbReference type="ChEBI" id="CHEBI:1178"/>
        <dbReference type="ChEBI" id="CHEBI:35121"/>
        <dbReference type="EC" id="4.2.1.33"/>
    </reaction>
</comment>
<accession>A0ABV8SX94</accession>
<dbReference type="EMBL" id="JBHSDU010000010">
    <property type="protein sequence ID" value="MFC4311780.1"/>
    <property type="molecule type" value="Genomic_DNA"/>
</dbReference>
<comment type="function">
    <text evidence="3">Catalyzes the isomerization between 2-isopropylmalate and 3-isopropylmalate, via the formation of 2-isopropylmaleate.</text>
</comment>
<name>A0ABV8SX94_9GAMM</name>
<proteinExistence type="inferred from homology"/>
<evidence type="ECO:0000256" key="1">
    <source>
        <dbReference type="ARBA" id="ARBA00009869"/>
    </source>
</evidence>
<protein>
    <recommendedName>
        <fullName evidence="3">3-isopropylmalate dehydratase small subunit</fullName>
        <ecNumber evidence="3">4.2.1.33</ecNumber>
    </recommendedName>
    <alternativeName>
        <fullName evidence="3">Alpha-IPM isomerase</fullName>
        <shortName evidence="3">IPMI</shortName>
    </alternativeName>
    <alternativeName>
        <fullName evidence="3">Isopropylmalate isomerase</fullName>
    </alternativeName>
</protein>
<dbReference type="InterPro" id="IPR000573">
    <property type="entry name" value="AconitaseA/IPMdHydase_ssu_swvl"/>
</dbReference>
<dbReference type="RefSeq" id="WP_380600624.1">
    <property type="nucleotide sequence ID" value="NZ_JBHSDU010000010.1"/>
</dbReference>
<keyword evidence="3" id="KW-0432">Leucine biosynthesis</keyword>
<dbReference type="InterPro" id="IPR050075">
    <property type="entry name" value="LeuD"/>
</dbReference>
<dbReference type="Gene3D" id="3.20.19.10">
    <property type="entry name" value="Aconitase, domain 4"/>
    <property type="match status" value="1"/>
</dbReference>
<dbReference type="InterPro" id="IPR015928">
    <property type="entry name" value="Aconitase/3IPM_dehydase_swvl"/>
</dbReference>
<comment type="similarity">
    <text evidence="1 3">Belongs to the LeuD family. LeuD type 2 subfamily.</text>
</comment>
<evidence type="ECO:0000256" key="2">
    <source>
        <dbReference type="ARBA" id="ARBA00023239"/>
    </source>
</evidence>
<sequence>MATNWIFQGRCWKFGDNIPTDALTPTAVMFKSPKEMAAFVLETLNPDFPKQVRPGDILVAGRNFGCSSGRALATKALQATGIGAVVAEQFSRTFYRNCLEIGLPLLEATGVHALVNDGDEVRVDIKTATLENLTTGKRLQGAPPSQFLLGMLQAGGLIPLLKSGRFPGSATR</sequence>
<keyword evidence="2 3" id="KW-0456">Lyase</keyword>
<comment type="pathway">
    <text evidence="3">Amino-acid biosynthesis; L-leucine biosynthesis; L-leucine from 3-methyl-2-oxobutanoate: step 2/4.</text>
</comment>
<dbReference type="SUPFAM" id="SSF52016">
    <property type="entry name" value="LeuD/IlvD-like"/>
    <property type="match status" value="1"/>
</dbReference>
<evidence type="ECO:0000256" key="3">
    <source>
        <dbReference type="HAMAP-Rule" id="MF_01032"/>
    </source>
</evidence>
<comment type="subunit">
    <text evidence="3">Heterodimer of LeuC and LeuD.</text>
</comment>
<dbReference type="PANTHER" id="PTHR43345:SF2">
    <property type="entry name" value="3-ISOPROPYLMALATE DEHYDRATASE SMALL SUBUNIT 1"/>
    <property type="match status" value="1"/>
</dbReference>
<gene>
    <name evidence="3" type="primary">leuD</name>
    <name evidence="5" type="ORF">ACFPN2_22035</name>
</gene>
<dbReference type="Proteomes" id="UP001595904">
    <property type="component" value="Unassembled WGS sequence"/>
</dbReference>
<reference evidence="6" key="1">
    <citation type="journal article" date="2019" name="Int. J. Syst. Evol. Microbiol.">
        <title>The Global Catalogue of Microorganisms (GCM) 10K type strain sequencing project: providing services to taxonomists for standard genome sequencing and annotation.</title>
        <authorList>
            <consortium name="The Broad Institute Genomics Platform"/>
            <consortium name="The Broad Institute Genome Sequencing Center for Infectious Disease"/>
            <person name="Wu L."/>
            <person name="Ma J."/>
        </authorList>
    </citation>
    <scope>NUCLEOTIDE SEQUENCE [LARGE SCALE GENOMIC DNA]</scope>
    <source>
        <strain evidence="6">CGMCC 1.10759</strain>
    </source>
</reference>
<organism evidence="5 6">
    <name type="scientific">Steroidobacter flavus</name>
    <dbReference type="NCBI Taxonomy" id="1842136"/>
    <lineage>
        <taxon>Bacteria</taxon>
        <taxon>Pseudomonadati</taxon>
        <taxon>Pseudomonadota</taxon>
        <taxon>Gammaproteobacteria</taxon>
        <taxon>Steroidobacterales</taxon>
        <taxon>Steroidobacteraceae</taxon>
        <taxon>Steroidobacter</taxon>
    </lineage>
</organism>
<feature type="domain" description="Aconitase A/isopropylmalate dehydratase small subunit swivel" evidence="4">
    <location>
        <begin position="51"/>
        <end position="103"/>
    </location>
</feature>
<evidence type="ECO:0000313" key="5">
    <source>
        <dbReference type="EMBL" id="MFC4311780.1"/>
    </source>
</evidence>
<evidence type="ECO:0000313" key="6">
    <source>
        <dbReference type="Proteomes" id="UP001595904"/>
    </source>
</evidence>
<keyword evidence="6" id="KW-1185">Reference proteome</keyword>
<keyword evidence="3" id="KW-0028">Amino-acid biosynthesis</keyword>
<keyword evidence="3" id="KW-0100">Branched-chain amino acid biosynthesis</keyword>
<dbReference type="Pfam" id="PF00694">
    <property type="entry name" value="Aconitase_C"/>
    <property type="match status" value="1"/>
</dbReference>